<reference evidence="2 3" key="1">
    <citation type="submission" date="2014-06" db="EMBL/GenBank/DDBJ databases">
        <title>Evolutionary Origins and Diversification of the Mycorrhizal Mutualists.</title>
        <authorList>
            <consortium name="DOE Joint Genome Institute"/>
            <consortium name="Mycorrhizal Genomics Consortium"/>
            <person name="Kohler A."/>
            <person name="Kuo A."/>
            <person name="Nagy L.G."/>
            <person name="Floudas D."/>
            <person name="Copeland A."/>
            <person name="Barry K.W."/>
            <person name="Cichocki N."/>
            <person name="Veneault-Fourrey C."/>
            <person name="LaButti K."/>
            <person name="Lindquist E.A."/>
            <person name="Lipzen A."/>
            <person name="Lundell T."/>
            <person name="Morin E."/>
            <person name="Murat C."/>
            <person name="Riley R."/>
            <person name="Ohm R."/>
            <person name="Sun H."/>
            <person name="Tunlid A."/>
            <person name="Henrissat B."/>
            <person name="Grigoriev I.V."/>
            <person name="Hibbett D.S."/>
            <person name="Martin F."/>
        </authorList>
    </citation>
    <scope>NUCLEOTIDE SEQUENCE [LARGE SCALE GENOMIC DNA]</scope>
    <source>
        <strain evidence="2 3">SS14</strain>
    </source>
</reference>
<name>A0A0C9V2J2_SPHS4</name>
<feature type="coiled-coil region" evidence="1">
    <location>
        <begin position="444"/>
        <end position="471"/>
    </location>
</feature>
<dbReference type="EMBL" id="KN837237">
    <property type="protein sequence ID" value="KIJ31735.1"/>
    <property type="molecule type" value="Genomic_DNA"/>
</dbReference>
<dbReference type="HOGENOM" id="CLU_573867_0_0_1"/>
<dbReference type="AlphaFoldDB" id="A0A0C9V2J2"/>
<evidence type="ECO:0000256" key="1">
    <source>
        <dbReference type="SAM" id="Coils"/>
    </source>
</evidence>
<proteinExistence type="predicted"/>
<dbReference type="Proteomes" id="UP000054279">
    <property type="component" value="Unassembled WGS sequence"/>
</dbReference>
<evidence type="ECO:0000313" key="3">
    <source>
        <dbReference type="Proteomes" id="UP000054279"/>
    </source>
</evidence>
<sequence>MASSSSPDPGLITLLEHAGEDAIIEFREKASLPLLVARPTAESKCEKKAQRVAAGLIEITRQLWVNTVIPITEPYENWLISPDPDQITAYYEPYLDSDVNQMSMSAIIKDAGTGGSCKNPTKVAFLGDIPCQKIAQDCDDMFTCTEVEDDLWQRVKHHEYDFSEFRKMHKRLQGLNREESRSPFAIAAACYAQYCEELKLLLEERYIHYICTVPSEDGDGDVEIIVTMKPRLAKLIHDACSTLHDTTYKWIWGKHNEWEVVIWMKHANAVLGLGDAVMQLNDPAISGFNIREAADIVINILKTCSIHFKRNIQPLALVVSQVDYDKISSVLDITMSEKLNEWHHFCSNHPEKKVHNWYNNNVVHKWYLPSLVGFLSKIPPHDWQTIMGDTNLNESLHPATNHFTDKLDIADENGLSVQVHNTKQEWNSNNVTHANAQMKKNHQKNAAQTALSNISAQIKTLEAEKKQLKKTENVHE</sequence>
<accession>A0A0C9V2J2</accession>
<dbReference type="OrthoDB" id="2400219at2759"/>
<organism evidence="2 3">
    <name type="scientific">Sphaerobolus stellatus (strain SS14)</name>
    <dbReference type="NCBI Taxonomy" id="990650"/>
    <lineage>
        <taxon>Eukaryota</taxon>
        <taxon>Fungi</taxon>
        <taxon>Dikarya</taxon>
        <taxon>Basidiomycota</taxon>
        <taxon>Agaricomycotina</taxon>
        <taxon>Agaricomycetes</taxon>
        <taxon>Phallomycetidae</taxon>
        <taxon>Geastrales</taxon>
        <taxon>Sphaerobolaceae</taxon>
        <taxon>Sphaerobolus</taxon>
    </lineage>
</organism>
<evidence type="ECO:0000313" key="2">
    <source>
        <dbReference type="EMBL" id="KIJ31735.1"/>
    </source>
</evidence>
<gene>
    <name evidence="2" type="ORF">M422DRAFT_266479</name>
</gene>
<keyword evidence="1" id="KW-0175">Coiled coil</keyword>
<protein>
    <submittedName>
        <fullName evidence="2">Uncharacterized protein</fullName>
    </submittedName>
</protein>
<keyword evidence="3" id="KW-1185">Reference proteome</keyword>